<comment type="subcellular location">
    <subcellularLocation>
        <location evidence="1">Cell membrane</location>
        <topology evidence="1">Multi-pass membrane protein</topology>
    </subcellularLocation>
</comment>
<evidence type="ECO:0000256" key="4">
    <source>
        <dbReference type="ARBA" id="ARBA00022475"/>
    </source>
</evidence>
<evidence type="ECO:0000256" key="6">
    <source>
        <dbReference type="ARBA" id="ARBA00022989"/>
    </source>
</evidence>
<dbReference type="Gene3D" id="1.20.1530.20">
    <property type="match status" value="1"/>
</dbReference>
<proteinExistence type="inferred from homology"/>
<dbReference type="InterPro" id="IPR004776">
    <property type="entry name" value="Mem_transp_PIN-like"/>
</dbReference>
<dbReference type="RefSeq" id="WP_163992219.1">
    <property type="nucleotide sequence ID" value="NZ_WUEY01000020.1"/>
</dbReference>
<keyword evidence="7 8" id="KW-0472">Membrane</keyword>
<comment type="caution">
    <text evidence="9">The sequence shown here is derived from an EMBL/GenBank/DDBJ whole genome shotgun (WGS) entry which is preliminary data.</text>
</comment>
<dbReference type="GO" id="GO:0055085">
    <property type="term" value="P:transmembrane transport"/>
    <property type="evidence" value="ECO:0007669"/>
    <property type="project" value="InterPro"/>
</dbReference>
<dbReference type="PANTHER" id="PTHR36838">
    <property type="entry name" value="AUXIN EFFLUX CARRIER FAMILY PROTEIN"/>
    <property type="match status" value="1"/>
</dbReference>
<feature type="transmembrane region" description="Helical" evidence="8">
    <location>
        <begin position="63"/>
        <end position="88"/>
    </location>
</feature>
<evidence type="ECO:0000313" key="9">
    <source>
        <dbReference type="EMBL" id="NEI73676.1"/>
    </source>
</evidence>
<feature type="transmembrane region" description="Helical" evidence="8">
    <location>
        <begin position="226"/>
        <end position="247"/>
    </location>
</feature>
<evidence type="ECO:0000256" key="3">
    <source>
        <dbReference type="ARBA" id="ARBA00022448"/>
    </source>
</evidence>
<feature type="transmembrane region" description="Helical" evidence="8">
    <location>
        <begin position="6"/>
        <end position="26"/>
    </location>
</feature>
<dbReference type="AlphaFoldDB" id="A0A6L9UHS4"/>
<dbReference type="EMBL" id="WUEY01000020">
    <property type="protein sequence ID" value="NEI73676.1"/>
    <property type="molecule type" value="Genomic_DNA"/>
</dbReference>
<evidence type="ECO:0000256" key="1">
    <source>
        <dbReference type="ARBA" id="ARBA00004651"/>
    </source>
</evidence>
<comment type="similarity">
    <text evidence="2">Belongs to the auxin efflux carrier (TC 2.A.69) family.</text>
</comment>
<sequence>MSVVLQIVAPVFGLIILGFFLSRLSLLTKTAEAGLSEFVYVVAIPCLLVRTIAHASFPQVQPWGYWISYFGAAATVWILISYIALYIFKRERDETVIFGFSSAHANTALIGLPLIIQAVGPDSATPLALLLAIHLPIMTAVATLAFEGVTARGLGEVLKKVARMLVTHPILIGIYVGTAIAISKIDLSGTTNEFLNLIASSAAPCALIAIGMALHDRKITAEIQPAIAISFMKLVLHPLLAFILSRYAFSMPVAWSSVCVLFATCPSGINAYLMARRVGVGEQVASSALSLSTLAGMGTMSAWLYVVHSWPALP</sequence>
<keyword evidence="5 8" id="KW-0812">Transmembrane</keyword>
<feature type="transmembrane region" description="Helical" evidence="8">
    <location>
        <begin position="253"/>
        <end position="273"/>
    </location>
</feature>
<accession>A0A6L9UHS4</accession>
<organism evidence="9 10">
    <name type="scientific">Rhizobium lusitanum</name>
    <dbReference type="NCBI Taxonomy" id="293958"/>
    <lineage>
        <taxon>Bacteria</taxon>
        <taxon>Pseudomonadati</taxon>
        <taxon>Pseudomonadota</taxon>
        <taxon>Alphaproteobacteria</taxon>
        <taxon>Hyphomicrobiales</taxon>
        <taxon>Rhizobiaceae</taxon>
        <taxon>Rhizobium/Agrobacterium group</taxon>
        <taxon>Rhizobium</taxon>
    </lineage>
</organism>
<keyword evidence="3" id="KW-0813">Transport</keyword>
<dbReference type="GO" id="GO:0005886">
    <property type="term" value="C:plasma membrane"/>
    <property type="evidence" value="ECO:0007669"/>
    <property type="project" value="UniProtKB-SubCell"/>
</dbReference>
<evidence type="ECO:0000256" key="8">
    <source>
        <dbReference type="SAM" id="Phobius"/>
    </source>
</evidence>
<gene>
    <name evidence="9" type="ORF">GR212_29415</name>
</gene>
<dbReference type="Proteomes" id="UP000483035">
    <property type="component" value="Unassembled WGS sequence"/>
</dbReference>
<keyword evidence="4" id="KW-1003">Cell membrane</keyword>
<dbReference type="Pfam" id="PF03547">
    <property type="entry name" value="Mem_trans"/>
    <property type="match status" value="1"/>
</dbReference>
<protein>
    <submittedName>
        <fullName evidence="9">AEC family transporter</fullName>
    </submittedName>
</protein>
<evidence type="ECO:0000256" key="2">
    <source>
        <dbReference type="ARBA" id="ARBA00010145"/>
    </source>
</evidence>
<feature type="transmembrane region" description="Helical" evidence="8">
    <location>
        <begin position="194"/>
        <end position="214"/>
    </location>
</feature>
<reference evidence="9 10" key="1">
    <citation type="submission" date="2019-12" db="EMBL/GenBank/DDBJ databases">
        <title>Rhizobium genotypes associated with high levels of biological nitrogen fixation by grain legumes in a temperate-maritime cropping system.</title>
        <authorList>
            <person name="Maluk M."/>
            <person name="Francesc Ferrando Molina F."/>
            <person name="Lopez Del Egido L."/>
            <person name="Lafos M."/>
            <person name="Langarica-Fuentes A."/>
            <person name="Gebre Yohannes G."/>
            <person name="Young M.W."/>
            <person name="Martin P."/>
            <person name="Gantlett R."/>
            <person name="Kenicer G."/>
            <person name="Hawes C."/>
            <person name="Begg G.S."/>
            <person name="Quilliam R.S."/>
            <person name="Squire G.R."/>
            <person name="Poole P.S."/>
            <person name="Young P.W."/>
            <person name="Iannetta P.M."/>
            <person name="James E.K."/>
        </authorList>
    </citation>
    <scope>NUCLEOTIDE SEQUENCE [LARGE SCALE GENOMIC DNA]</scope>
    <source>
        <strain evidence="9 10">JHI1118</strain>
    </source>
</reference>
<dbReference type="InterPro" id="IPR038770">
    <property type="entry name" value="Na+/solute_symporter_sf"/>
</dbReference>
<feature type="transmembrane region" description="Helical" evidence="8">
    <location>
        <begin position="161"/>
        <end position="182"/>
    </location>
</feature>
<feature type="transmembrane region" description="Helical" evidence="8">
    <location>
        <begin position="285"/>
        <end position="306"/>
    </location>
</feature>
<name>A0A6L9UHS4_9HYPH</name>
<dbReference type="PANTHER" id="PTHR36838:SF3">
    <property type="entry name" value="TRANSPORTER AUXIN EFFLUX CARRIER EC FAMILY"/>
    <property type="match status" value="1"/>
</dbReference>
<keyword evidence="6 8" id="KW-1133">Transmembrane helix</keyword>
<feature type="transmembrane region" description="Helical" evidence="8">
    <location>
        <begin position="128"/>
        <end position="149"/>
    </location>
</feature>
<evidence type="ECO:0000313" key="10">
    <source>
        <dbReference type="Proteomes" id="UP000483035"/>
    </source>
</evidence>
<evidence type="ECO:0000256" key="7">
    <source>
        <dbReference type="ARBA" id="ARBA00023136"/>
    </source>
</evidence>
<evidence type="ECO:0000256" key="5">
    <source>
        <dbReference type="ARBA" id="ARBA00022692"/>
    </source>
</evidence>
<feature type="transmembrane region" description="Helical" evidence="8">
    <location>
        <begin position="95"/>
        <end position="116"/>
    </location>
</feature>
<feature type="transmembrane region" description="Helical" evidence="8">
    <location>
        <begin position="38"/>
        <end position="57"/>
    </location>
</feature>